<comment type="caution">
    <text evidence="2">The sequence shown here is derived from an EMBL/GenBank/DDBJ whole genome shotgun (WGS) entry which is preliminary data.</text>
</comment>
<dbReference type="EMBL" id="JAVRHV010000001">
    <property type="protein sequence ID" value="MDT0551844.1"/>
    <property type="molecule type" value="Genomic_DNA"/>
</dbReference>
<dbReference type="RefSeq" id="WP_311591652.1">
    <property type="nucleotide sequence ID" value="NZ_JAVRHV010000001.1"/>
</dbReference>
<dbReference type="Gene3D" id="2.160.20.10">
    <property type="entry name" value="Single-stranded right-handed beta-helix, Pectin lyase-like"/>
    <property type="match status" value="1"/>
</dbReference>
<keyword evidence="1" id="KW-0732">Signal</keyword>
<evidence type="ECO:0000256" key="1">
    <source>
        <dbReference type="SAM" id="SignalP"/>
    </source>
</evidence>
<sequence length="490" mass="55554">MRKTIAILTLLFCPYLFANTYYVNSKTGNDSYSGTSKSSPWKTLWKVNKQNFKPGDKILFAAGTSYEGKLVPKGSGKAGKIIQIDRYGKGANPAIHGNGYNEYTLLLYNVEYWEVRNLEITNQGKERKARRRGIIVRAEDFGDSHHIVLEGLEIHNVNGVLEKKEGGGSAILWENKGKKIKTRFIDLQILNNYIHHCDRNAMNSRGYANRSEWHPSLGVVIRGNLIENVPGDGIVPIGCDGALIEYNVIRKGLDIMPVGDAAAGIWPWSSDNTLVQFNEVSDHRAKWDGQSYDADFNCIGSTFRYNYSFDNWGGFMLICNNGFKLGEPMNIGTKDTKIQYNLSVNDGLRPYKAHNKRFFSPTFHITGPVENTSIKNNIIIIPKKPVSEIENTLLEFKDWGNTYPNQTVFSNNIVRNQQKASNLNIDKTTGFVQKGNDIKTGFNYKEKNPLKILETLKNDGSIKESNDFKTLYDFIRFRIENPDPRFKTMN</sequence>
<dbReference type="SMART" id="SM00710">
    <property type="entry name" value="PbH1"/>
    <property type="match status" value="6"/>
</dbReference>
<dbReference type="InterPro" id="IPR011050">
    <property type="entry name" value="Pectin_lyase_fold/virulence"/>
</dbReference>
<gene>
    <name evidence="2" type="ORF">RM519_01180</name>
</gene>
<accession>A0ABU2Y0Y0</accession>
<evidence type="ECO:0000313" key="3">
    <source>
        <dbReference type="Proteomes" id="UP001252186"/>
    </source>
</evidence>
<evidence type="ECO:0008006" key="4">
    <source>
        <dbReference type="Google" id="ProtNLM"/>
    </source>
</evidence>
<dbReference type="Proteomes" id="UP001252186">
    <property type="component" value="Unassembled WGS sequence"/>
</dbReference>
<organism evidence="2 3">
    <name type="scientific">Urechidicola vernalis</name>
    <dbReference type="NCBI Taxonomy" id="3075600"/>
    <lineage>
        <taxon>Bacteria</taxon>
        <taxon>Pseudomonadati</taxon>
        <taxon>Bacteroidota</taxon>
        <taxon>Flavobacteriia</taxon>
        <taxon>Flavobacteriales</taxon>
        <taxon>Flavobacteriaceae</taxon>
        <taxon>Urechidicola</taxon>
    </lineage>
</organism>
<feature type="chain" id="PRO_5046904550" description="Right handed beta helix domain-containing protein" evidence="1">
    <location>
        <begin position="19"/>
        <end position="490"/>
    </location>
</feature>
<name>A0ABU2Y0Y0_9FLAO</name>
<dbReference type="InterPro" id="IPR012334">
    <property type="entry name" value="Pectin_lyas_fold"/>
</dbReference>
<protein>
    <recommendedName>
        <fullName evidence="4">Right handed beta helix domain-containing protein</fullName>
    </recommendedName>
</protein>
<reference evidence="2 3" key="1">
    <citation type="submission" date="2023-09" db="EMBL/GenBank/DDBJ databases">
        <authorList>
            <person name="Rey-Velasco X."/>
        </authorList>
    </citation>
    <scope>NUCLEOTIDE SEQUENCE [LARGE SCALE GENOMIC DNA]</scope>
    <source>
        <strain evidence="2 3">P050</strain>
    </source>
</reference>
<proteinExistence type="predicted"/>
<dbReference type="InterPro" id="IPR006626">
    <property type="entry name" value="PbH1"/>
</dbReference>
<dbReference type="SUPFAM" id="SSF51126">
    <property type="entry name" value="Pectin lyase-like"/>
    <property type="match status" value="1"/>
</dbReference>
<keyword evidence="3" id="KW-1185">Reference proteome</keyword>
<evidence type="ECO:0000313" key="2">
    <source>
        <dbReference type="EMBL" id="MDT0551844.1"/>
    </source>
</evidence>
<feature type="signal peptide" evidence="1">
    <location>
        <begin position="1"/>
        <end position="18"/>
    </location>
</feature>